<dbReference type="RefSeq" id="XP_001431391.1">
    <property type="nucleotide sequence ID" value="XM_001431354.1"/>
</dbReference>
<gene>
    <name evidence="6" type="ORF">GSPATT00005845001</name>
</gene>
<dbReference type="InParanoid" id="A0BZM6"/>
<accession>A0BZM6</accession>
<dbReference type="GO" id="GO:0005829">
    <property type="term" value="C:cytosol"/>
    <property type="evidence" value="ECO:0000318"/>
    <property type="project" value="GO_Central"/>
</dbReference>
<dbReference type="Proteomes" id="UP000000600">
    <property type="component" value="Unassembled WGS sequence"/>
</dbReference>
<dbReference type="GO" id="GO:0005524">
    <property type="term" value="F:ATP binding"/>
    <property type="evidence" value="ECO:0007669"/>
    <property type="project" value="UniProtKB-KW"/>
</dbReference>
<dbReference type="PROSITE" id="PS50011">
    <property type="entry name" value="PROTEIN_KINASE_DOM"/>
    <property type="match status" value="1"/>
</dbReference>
<reference evidence="6 7" key="1">
    <citation type="journal article" date="2006" name="Nature">
        <title>Global trends of whole-genome duplications revealed by the ciliate Paramecium tetraurelia.</title>
        <authorList>
            <consortium name="Genoscope"/>
            <person name="Aury J.-M."/>
            <person name="Jaillon O."/>
            <person name="Duret L."/>
            <person name="Noel B."/>
            <person name="Jubin C."/>
            <person name="Porcel B.M."/>
            <person name="Segurens B."/>
            <person name="Daubin V."/>
            <person name="Anthouard V."/>
            <person name="Aiach N."/>
            <person name="Arnaiz O."/>
            <person name="Billaut A."/>
            <person name="Beisson J."/>
            <person name="Blanc I."/>
            <person name="Bouhouche K."/>
            <person name="Camara F."/>
            <person name="Duharcourt S."/>
            <person name="Guigo R."/>
            <person name="Gogendeau D."/>
            <person name="Katinka M."/>
            <person name="Keller A.-M."/>
            <person name="Kissmehl R."/>
            <person name="Klotz C."/>
            <person name="Koll F."/>
            <person name="Le Moue A."/>
            <person name="Lepere C."/>
            <person name="Malinsky S."/>
            <person name="Nowacki M."/>
            <person name="Nowak J.K."/>
            <person name="Plattner H."/>
            <person name="Poulain J."/>
            <person name="Ruiz F."/>
            <person name="Serrano V."/>
            <person name="Zagulski M."/>
            <person name="Dessen P."/>
            <person name="Betermier M."/>
            <person name="Weissenbach J."/>
            <person name="Scarpelli C."/>
            <person name="Schachter V."/>
            <person name="Sperling L."/>
            <person name="Meyer E."/>
            <person name="Cohen J."/>
            <person name="Wincker P."/>
        </authorList>
    </citation>
    <scope>NUCLEOTIDE SEQUENCE [LARGE SCALE GENOMIC DNA]</scope>
    <source>
        <strain evidence="6 7">Stock d4-2</strain>
    </source>
</reference>
<organism evidence="6 7">
    <name type="scientific">Paramecium tetraurelia</name>
    <dbReference type="NCBI Taxonomy" id="5888"/>
    <lineage>
        <taxon>Eukaryota</taxon>
        <taxon>Sar</taxon>
        <taxon>Alveolata</taxon>
        <taxon>Ciliophora</taxon>
        <taxon>Intramacronucleata</taxon>
        <taxon>Oligohymenophorea</taxon>
        <taxon>Peniculida</taxon>
        <taxon>Parameciidae</taxon>
        <taxon>Paramecium</taxon>
    </lineage>
</organism>
<dbReference type="STRING" id="5888.A0BZM6"/>
<evidence type="ECO:0000313" key="7">
    <source>
        <dbReference type="Proteomes" id="UP000000600"/>
    </source>
</evidence>
<protein>
    <recommendedName>
        <fullName evidence="5">Protein kinase domain-containing protein</fullName>
    </recommendedName>
</protein>
<dbReference type="EMBL" id="CT868030">
    <property type="protein sequence ID" value="CAK63993.1"/>
    <property type="molecule type" value="Genomic_DNA"/>
</dbReference>
<dbReference type="InterPro" id="IPR011009">
    <property type="entry name" value="Kinase-like_dom_sf"/>
</dbReference>
<dbReference type="GO" id="GO:0010506">
    <property type="term" value="P:regulation of autophagy"/>
    <property type="evidence" value="ECO:0000318"/>
    <property type="project" value="GO_Central"/>
</dbReference>
<evidence type="ECO:0000259" key="5">
    <source>
        <dbReference type="PROSITE" id="PS50011"/>
    </source>
</evidence>
<dbReference type="PANTHER" id="PTHR24348">
    <property type="entry name" value="SERINE/THREONINE-PROTEIN KINASE UNC-51-RELATED"/>
    <property type="match status" value="1"/>
</dbReference>
<keyword evidence="2" id="KW-0547">Nucleotide-binding</keyword>
<evidence type="ECO:0000256" key="1">
    <source>
        <dbReference type="ARBA" id="ARBA00022679"/>
    </source>
</evidence>
<dbReference type="OMA" id="SINYEQD"/>
<keyword evidence="1" id="KW-0808">Transferase</keyword>
<dbReference type="Gene3D" id="1.10.510.10">
    <property type="entry name" value="Transferase(Phosphotransferase) domain 1"/>
    <property type="match status" value="1"/>
</dbReference>
<dbReference type="InterPro" id="IPR000719">
    <property type="entry name" value="Prot_kinase_dom"/>
</dbReference>
<dbReference type="Pfam" id="PF00069">
    <property type="entry name" value="Pkinase"/>
    <property type="match status" value="1"/>
</dbReference>
<dbReference type="GO" id="GO:0005776">
    <property type="term" value="C:autophagosome"/>
    <property type="evidence" value="ECO:0000318"/>
    <property type="project" value="GO_Central"/>
</dbReference>
<feature type="domain" description="Protein kinase" evidence="5">
    <location>
        <begin position="14"/>
        <end position="280"/>
    </location>
</feature>
<dbReference type="GeneID" id="5017175"/>
<evidence type="ECO:0000313" key="6">
    <source>
        <dbReference type="EMBL" id="CAK63993.1"/>
    </source>
</evidence>
<dbReference type="OrthoDB" id="346907at2759"/>
<dbReference type="SUPFAM" id="SSF56112">
    <property type="entry name" value="Protein kinase-like (PK-like)"/>
    <property type="match status" value="1"/>
</dbReference>
<dbReference type="KEGG" id="ptm:GSPATT00005845001"/>
<dbReference type="AlphaFoldDB" id="A0BZM6"/>
<evidence type="ECO:0000256" key="3">
    <source>
        <dbReference type="ARBA" id="ARBA00022777"/>
    </source>
</evidence>
<sequence length="590" mass="69905">MQDTWLTKQVTKYIVINEKLSCEAFGCLYKGFYKEDETKLIAVKMVKIAVFGENPKLLELFKQEIAILQKINHPNIIRMLDIIRTINYVYIILEYCADGNLKKYIAKKKENRLSEVEAILFLNHIVEGFKVLYQNKIIHRNIKPGNILLHQGIAKITDFSIACVIDSDMNAPTQLTKMGTPLYMAPQILQGKPFSSKSDIWSLGVTFYEILYGRVPWEAKDFESFFENVQKQPISFPNKPVRSNGVKDLITKMLQLEESDRISWEEVFESQILRKQEQFIQPDFINLFQEKDELGQSILINKCYLDQYLVARYLIQDHIVILEKQKEIALKTFGEVRSKSINYEQDVNNEILLRNQQCEIKRKTAMLKYYNYFLFERNVAFFFNFVVQQIIQLQQKLKLPNDNYYGLLFFIAKNQLIHLERVNEQFTKKVHEKFNQETWERFLQSEEFRKLTQLIQKDLKQSLDFFQQISKAFNKTVDIELLKGQISNKTKDLILEIENFYDNSIKVNEGFYHLYHEIIGDNIKQIINLKSQEIDINLLILYLSICLNPYEEFKEINFDFDIFYEQTVQHKLNDIYGRLQQKGVKLIIVI</sequence>
<dbReference type="InterPro" id="IPR045269">
    <property type="entry name" value="Atg1-like"/>
</dbReference>
<keyword evidence="3" id="KW-0418">Kinase</keyword>
<dbReference type="GO" id="GO:0000407">
    <property type="term" value="C:phagophore assembly site"/>
    <property type="evidence" value="ECO:0000318"/>
    <property type="project" value="GO_Central"/>
</dbReference>
<dbReference type="HOGENOM" id="CLU_000288_37_6_1"/>
<evidence type="ECO:0000256" key="2">
    <source>
        <dbReference type="ARBA" id="ARBA00022741"/>
    </source>
</evidence>
<proteinExistence type="predicted"/>
<dbReference type="GO" id="GO:0004674">
    <property type="term" value="F:protein serine/threonine kinase activity"/>
    <property type="evidence" value="ECO:0000318"/>
    <property type="project" value="GO_Central"/>
</dbReference>
<keyword evidence="4" id="KW-0067">ATP-binding</keyword>
<name>A0BZM6_PARTE</name>
<dbReference type="GO" id="GO:0005737">
    <property type="term" value="C:cytoplasm"/>
    <property type="evidence" value="ECO:0000318"/>
    <property type="project" value="GO_Central"/>
</dbReference>
<evidence type="ECO:0000256" key="4">
    <source>
        <dbReference type="ARBA" id="ARBA00022840"/>
    </source>
</evidence>
<dbReference type="PANTHER" id="PTHR24348:SF22">
    <property type="entry name" value="NON-SPECIFIC SERINE_THREONINE PROTEIN KINASE"/>
    <property type="match status" value="1"/>
</dbReference>
<dbReference type="GO" id="GO:0000045">
    <property type="term" value="P:autophagosome assembly"/>
    <property type="evidence" value="ECO:0000318"/>
    <property type="project" value="GO_Central"/>
</dbReference>
<dbReference type="GO" id="GO:0016020">
    <property type="term" value="C:membrane"/>
    <property type="evidence" value="ECO:0000318"/>
    <property type="project" value="GO_Central"/>
</dbReference>
<keyword evidence="7" id="KW-1185">Reference proteome</keyword>
<dbReference type="eggNOG" id="KOG0595">
    <property type="taxonomic scope" value="Eukaryota"/>
</dbReference>